<dbReference type="GO" id="GO:0008765">
    <property type="term" value="F:UDP-N-acetylmuramoylalanyl-D-glutamate-2,6-diaminopimelate ligase activity"/>
    <property type="evidence" value="ECO:0007669"/>
    <property type="project" value="UniProtKB-EC"/>
</dbReference>
<dbReference type="InterPro" id="IPR035911">
    <property type="entry name" value="MurE/MurF_N"/>
</dbReference>
<keyword evidence="7 12" id="KW-0436">Ligase</keyword>
<dbReference type="Gene3D" id="3.40.1190.10">
    <property type="entry name" value="Mur-like, catalytic domain"/>
    <property type="match status" value="1"/>
</dbReference>
<organism evidence="12 13">
    <name type="scientific">Pseudaquabacterium terrae</name>
    <dbReference type="NCBI Taxonomy" id="2732868"/>
    <lineage>
        <taxon>Bacteria</taxon>
        <taxon>Pseudomonadati</taxon>
        <taxon>Pseudomonadota</taxon>
        <taxon>Betaproteobacteria</taxon>
        <taxon>Burkholderiales</taxon>
        <taxon>Sphaerotilaceae</taxon>
        <taxon>Pseudaquabacterium</taxon>
    </lineage>
</organism>
<protein>
    <recommendedName>
        <fullName evidence="7">UDP-N-acetylmuramoyl-L-alanyl-D-glutamate--2,6-diaminopimelate ligase</fullName>
        <ecNumber evidence="7">6.3.2.13</ecNumber>
    </recommendedName>
    <alternativeName>
        <fullName evidence="7">Meso-A2pm-adding enzyme</fullName>
    </alternativeName>
    <alternativeName>
        <fullName evidence="7">Meso-diaminopimelate-adding enzyme</fullName>
    </alternativeName>
    <alternativeName>
        <fullName evidence="7">UDP-MurNAc-L-Ala-D-Glu:meso-diaminopimelate ligase</fullName>
    </alternativeName>
    <alternativeName>
        <fullName evidence="7">UDP-MurNAc-tripeptide synthetase</fullName>
    </alternativeName>
    <alternativeName>
        <fullName evidence="7">UDP-N-acetylmuramyl-tripeptide synthetase</fullName>
    </alternativeName>
</protein>
<comment type="catalytic activity">
    <reaction evidence="7">
        <text>UDP-N-acetyl-alpha-D-muramoyl-L-alanyl-D-glutamate + meso-2,6-diaminopimelate + ATP = UDP-N-acetyl-alpha-D-muramoyl-L-alanyl-gamma-D-glutamyl-meso-2,6-diaminopimelate + ADP + phosphate + H(+)</text>
        <dbReference type="Rhea" id="RHEA:23676"/>
        <dbReference type="ChEBI" id="CHEBI:15378"/>
        <dbReference type="ChEBI" id="CHEBI:30616"/>
        <dbReference type="ChEBI" id="CHEBI:43474"/>
        <dbReference type="ChEBI" id="CHEBI:57791"/>
        <dbReference type="ChEBI" id="CHEBI:83900"/>
        <dbReference type="ChEBI" id="CHEBI:83905"/>
        <dbReference type="ChEBI" id="CHEBI:456216"/>
        <dbReference type="EC" id="6.3.2.13"/>
    </reaction>
</comment>
<comment type="pathway">
    <text evidence="7 8">Cell wall biogenesis; peptidoglycan biosynthesis.</text>
</comment>
<keyword evidence="7" id="KW-0067">ATP-binding</keyword>
<sequence>MLTRLKSPEAAARWLSEWVTGTLRTDSRQVRPGDAFIAWPGYATDGRKFVRAALDAGAATCLVEDEGIAAFGFDTDGHEGFIHGNARIGTLPKLKAATGPIAAAYFGRPTEALQVVAVTGTNGKSSTAWWTAQALSLLGQRCGVVGTLGIGQPPLPAGGVLGGAMPAAGSVGSVQFTGLTTPDPVMLQAAFRRMADEAYAACAIEASSIGIAEHRLAGTRIRVAQFTNFTRDHLDYHGDMAAYWATKRALFAWAELEAAVVNIDDAQGAALAAELQGGTLDLWTLSTTGPARLAAQNVRYVDGGLAFELTEAGTSVPVRSTLIGDYNAHNLLGVIGALRSRGITLQDAVRIVPALTPVPGRMQRVALAAAGVPELVVDYAHTPDALEKAIAALRPLAEARGGRLWCAFGCGGNRDATKRPLMGGIARRLADRVIVTSDNPRHEDPAQILAQIVAGIADQTGIEVIEDRRAAIDHAVAEADARDVVLIAGKGHEDYQEIAGIKHAFSDVEVAAAALLARSGS</sequence>
<comment type="function">
    <text evidence="7">Catalyzes the addition of meso-diaminopimelic acid to the nucleotide precursor UDP-N-acetylmuramoyl-L-alanyl-D-glutamate (UMAG) in the biosynthesis of bacterial cell-wall peptidoglycan.</text>
</comment>
<dbReference type="InterPro" id="IPR013221">
    <property type="entry name" value="Mur_ligase_cen"/>
</dbReference>
<keyword evidence="7" id="KW-0460">Magnesium</keyword>
<dbReference type="SUPFAM" id="SSF53244">
    <property type="entry name" value="MurD-like peptide ligases, peptide-binding domain"/>
    <property type="match status" value="1"/>
</dbReference>
<evidence type="ECO:0000259" key="11">
    <source>
        <dbReference type="Pfam" id="PF08245"/>
    </source>
</evidence>
<keyword evidence="6 7" id="KW-0961">Cell wall biogenesis/degradation</keyword>
<feature type="binding site" evidence="7">
    <location>
        <begin position="120"/>
        <end position="126"/>
    </location>
    <ligand>
        <name>ATP</name>
        <dbReference type="ChEBI" id="CHEBI:30616"/>
    </ligand>
</feature>
<dbReference type="Gene3D" id="3.90.190.20">
    <property type="entry name" value="Mur ligase, C-terminal domain"/>
    <property type="match status" value="1"/>
</dbReference>
<comment type="caution">
    <text evidence="12">The sequence shown here is derived from an EMBL/GenBank/DDBJ whole genome shotgun (WGS) entry which is preliminary data.</text>
</comment>
<name>A0ABX2ERZ3_9BURK</name>
<dbReference type="PANTHER" id="PTHR23135">
    <property type="entry name" value="MUR LIGASE FAMILY MEMBER"/>
    <property type="match status" value="1"/>
</dbReference>
<dbReference type="EC" id="6.3.2.13" evidence="7"/>
<evidence type="ECO:0000313" key="13">
    <source>
        <dbReference type="Proteomes" id="UP000737171"/>
    </source>
</evidence>
<keyword evidence="5 7" id="KW-0131">Cell cycle</keyword>
<comment type="caution">
    <text evidence="7">Lacks conserved residue(s) required for the propagation of feature annotation.</text>
</comment>
<feature type="binding site" evidence="7">
    <location>
        <position position="27"/>
    </location>
    <ligand>
        <name>UDP-N-acetyl-alpha-D-muramoyl-L-alanyl-D-glutamate</name>
        <dbReference type="ChEBI" id="CHEBI:83900"/>
    </ligand>
</feature>
<feature type="binding site" evidence="7">
    <location>
        <begin position="180"/>
        <end position="181"/>
    </location>
    <ligand>
        <name>UDP-N-acetyl-alpha-D-muramoyl-L-alanyl-D-glutamate</name>
        <dbReference type="ChEBI" id="CHEBI:83900"/>
    </ligand>
</feature>
<accession>A0ABX2ERZ3</accession>
<dbReference type="Proteomes" id="UP000737171">
    <property type="component" value="Unassembled WGS sequence"/>
</dbReference>
<evidence type="ECO:0000256" key="6">
    <source>
        <dbReference type="ARBA" id="ARBA00023316"/>
    </source>
</evidence>
<dbReference type="SUPFAM" id="SSF63418">
    <property type="entry name" value="MurE/MurF N-terminal domain"/>
    <property type="match status" value="1"/>
</dbReference>
<reference evidence="12 13" key="1">
    <citation type="submission" date="2020-05" db="EMBL/GenBank/DDBJ databases">
        <title>Aquincola sp. isolate from soil.</title>
        <authorList>
            <person name="Han J."/>
            <person name="Kim D.-U."/>
        </authorList>
    </citation>
    <scope>NUCLEOTIDE SEQUENCE [LARGE SCALE GENOMIC DNA]</scope>
    <source>
        <strain evidence="12 13">S2</strain>
    </source>
</reference>
<dbReference type="NCBIfam" id="TIGR01085">
    <property type="entry name" value="murE"/>
    <property type="match status" value="1"/>
</dbReference>
<evidence type="ECO:0000259" key="9">
    <source>
        <dbReference type="Pfam" id="PF01225"/>
    </source>
</evidence>
<feature type="binding site" evidence="7">
    <location>
        <begin position="438"/>
        <end position="441"/>
    </location>
    <ligand>
        <name>meso-2,6-diaminopimelate</name>
        <dbReference type="ChEBI" id="CHEBI:57791"/>
    </ligand>
</feature>
<dbReference type="PANTHER" id="PTHR23135:SF4">
    <property type="entry name" value="UDP-N-ACETYLMURAMOYL-L-ALANYL-D-GLUTAMATE--2,6-DIAMINOPIMELATE LIGASE MURE HOMOLOG, CHLOROPLASTIC"/>
    <property type="match status" value="1"/>
</dbReference>
<feature type="domain" description="Mur ligase C-terminal" evidence="10">
    <location>
        <begin position="360"/>
        <end position="491"/>
    </location>
</feature>
<feature type="binding site" evidence="7">
    <location>
        <position position="414"/>
    </location>
    <ligand>
        <name>meso-2,6-diaminopimelate</name>
        <dbReference type="ChEBI" id="CHEBI:57791"/>
    </ligand>
</feature>
<dbReference type="Pfam" id="PF08245">
    <property type="entry name" value="Mur_ligase_M"/>
    <property type="match status" value="1"/>
</dbReference>
<keyword evidence="2 7" id="KW-0132">Cell division</keyword>
<keyword evidence="7" id="KW-0547">Nucleotide-binding</keyword>
<evidence type="ECO:0000256" key="7">
    <source>
        <dbReference type="HAMAP-Rule" id="MF_00208"/>
    </source>
</evidence>
<keyword evidence="4 7" id="KW-0573">Peptidoglycan synthesis</keyword>
<evidence type="ECO:0000313" key="12">
    <source>
        <dbReference type="EMBL" id="NRF71522.1"/>
    </source>
</evidence>
<dbReference type="Gene3D" id="3.40.1390.10">
    <property type="entry name" value="MurE/MurF, N-terminal domain"/>
    <property type="match status" value="1"/>
</dbReference>
<dbReference type="HAMAP" id="MF_00208">
    <property type="entry name" value="MurE"/>
    <property type="match status" value="1"/>
</dbReference>
<dbReference type="EMBL" id="JABRWJ010000012">
    <property type="protein sequence ID" value="NRF71522.1"/>
    <property type="molecule type" value="Genomic_DNA"/>
</dbReference>
<dbReference type="SUPFAM" id="SSF53623">
    <property type="entry name" value="MurD-like peptide ligases, catalytic domain"/>
    <property type="match status" value="1"/>
</dbReference>
<dbReference type="Pfam" id="PF02875">
    <property type="entry name" value="Mur_ligase_C"/>
    <property type="match status" value="1"/>
</dbReference>
<comment type="subcellular location">
    <subcellularLocation>
        <location evidence="7 8">Cytoplasm</location>
    </subcellularLocation>
</comment>
<feature type="binding site" evidence="7">
    <location>
        <position position="215"/>
    </location>
    <ligand>
        <name>UDP-N-acetyl-alpha-D-muramoyl-L-alanyl-D-glutamate</name>
        <dbReference type="ChEBI" id="CHEBI:83900"/>
    </ligand>
</feature>
<evidence type="ECO:0000256" key="4">
    <source>
        <dbReference type="ARBA" id="ARBA00022984"/>
    </source>
</evidence>
<feature type="short sequence motif" description="Meso-diaminopimelate recognition motif" evidence="7">
    <location>
        <begin position="438"/>
        <end position="441"/>
    </location>
</feature>
<feature type="modified residue" description="N6-carboxylysine" evidence="7">
    <location>
        <position position="247"/>
    </location>
</feature>
<evidence type="ECO:0000256" key="1">
    <source>
        <dbReference type="ARBA" id="ARBA00005898"/>
    </source>
</evidence>
<dbReference type="InterPro" id="IPR036615">
    <property type="entry name" value="Mur_ligase_C_dom_sf"/>
</dbReference>
<proteinExistence type="inferred from homology"/>
<feature type="binding site" evidence="7">
    <location>
        <position position="493"/>
    </location>
    <ligand>
        <name>meso-2,6-diaminopimelate</name>
        <dbReference type="ChEBI" id="CHEBI:57791"/>
    </ligand>
</feature>
<keyword evidence="3 7" id="KW-0133">Cell shape</keyword>
<feature type="binding site" evidence="7">
    <location>
        <position position="207"/>
    </location>
    <ligand>
        <name>UDP-N-acetyl-alpha-D-muramoyl-L-alanyl-D-glutamate</name>
        <dbReference type="ChEBI" id="CHEBI:83900"/>
    </ligand>
</feature>
<evidence type="ECO:0000256" key="8">
    <source>
        <dbReference type="RuleBase" id="RU004135"/>
    </source>
</evidence>
<comment type="similarity">
    <text evidence="1 7">Belongs to the MurCDEF family. MurE subfamily.</text>
</comment>
<comment type="PTM">
    <text evidence="7">Carboxylation is probably crucial for Mg(2+) binding and, consequently, for the gamma-phosphate positioning of ATP.</text>
</comment>
<dbReference type="InterPro" id="IPR004101">
    <property type="entry name" value="Mur_ligase_C"/>
</dbReference>
<dbReference type="InterPro" id="IPR000713">
    <property type="entry name" value="Mur_ligase_N"/>
</dbReference>
<keyword evidence="7" id="KW-0963">Cytoplasm</keyword>
<feature type="binding site" evidence="7">
    <location>
        <position position="489"/>
    </location>
    <ligand>
        <name>meso-2,6-diaminopimelate</name>
        <dbReference type="ChEBI" id="CHEBI:57791"/>
    </ligand>
</feature>
<dbReference type="Pfam" id="PF01225">
    <property type="entry name" value="Mur_ligase"/>
    <property type="match status" value="1"/>
</dbReference>
<keyword evidence="13" id="KW-1185">Reference proteome</keyword>
<evidence type="ECO:0000256" key="2">
    <source>
        <dbReference type="ARBA" id="ARBA00022618"/>
    </source>
</evidence>
<evidence type="ECO:0000256" key="5">
    <source>
        <dbReference type="ARBA" id="ARBA00023306"/>
    </source>
</evidence>
<feature type="domain" description="Mur ligase N-terminal catalytic" evidence="9">
    <location>
        <begin position="23"/>
        <end position="87"/>
    </location>
</feature>
<dbReference type="InterPro" id="IPR036565">
    <property type="entry name" value="Mur-like_cat_sf"/>
</dbReference>
<evidence type="ECO:0000259" key="10">
    <source>
        <dbReference type="Pfam" id="PF02875"/>
    </source>
</evidence>
<gene>
    <name evidence="7" type="primary">murE</name>
    <name evidence="12" type="ORF">HLB44_31495</name>
</gene>
<comment type="cofactor">
    <cofactor evidence="7">
        <name>Mg(2+)</name>
        <dbReference type="ChEBI" id="CHEBI:18420"/>
    </cofactor>
</comment>
<feature type="domain" description="Mur ligase central" evidence="11">
    <location>
        <begin position="118"/>
        <end position="337"/>
    </location>
</feature>
<dbReference type="RefSeq" id="WP_173132866.1">
    <property type="nucleotide sequence ID" value="NZ_JABRWJ010000012.1"/>
</dbReference>
<evidence type="ECO:0000256" key="3">
    <source>
        <dbReference type="ARBA" id="ARBA00022960"/>
    </source>
</evidence>
<dbReference type="InterPro" id="IPR005761">
    <property type="entry name" value="UDP-N-AcMur-Glu-dNH2Pim_ligase"/>
</dbReference>